<name>A0A1I7TCC5_9PELO</name>
<dbReference type="eggNOG" id="ENOG502RFY9">
    <property type="taxonomic scope" value="Eukaryota"/>
</dbReference>
<keyword evidence="1" id="KW-1185">Reference proteome</keyword>
<protein>
    <submittedName>
        <fullName evidence="2">Tudor domain-containing protein</fullName>
    </submittedName>
</protein>
<dbReference type="WBParaSite" id="Csp11.Scaffold58.g355.t1">
    <property type="protein sequence ID" value="Csp11.Scaffold58.g355.t1"/>
    <property type="gene ID" value="Csp11.Scaffold58.g355"/>
</dbReference>
<dbReference type="Proteomes" id="UP000095282">
    <property type="component" value="Unplaced"/>
</dbReference>
<sequence>MIGLIVFERILTQLLSFIYSQKNENQCLIEDDECTPEDDDIDPEFRLPYFTESESEEDVLYSQQSLTPSSSSSGYNTDHEIDMDWEIFKIVNAPPGPVPPNQVYLVLTCQLTGVYVKTVVDKNHSMVYILSYEKLNNQWSWIETTCSSCIANVRRALSEGGCTVPFAIDQLNYDANSEPDDYPDDIEENRSWRMKGSLTFNS</sequence>
<evidence type="ECO:0000313" key="2">
    <source>
        <dbReference type="WBParaSite" id="Csp11.Scaffold58.g355.t1"/>
    </source>
</evidence>
<dbReference type="AlphaFoldDB" id="A0A1I7TCC5"/>
<proteinExistence type="predicted"/>
<reference evidence="2" key="1">
    <citation type="submission" date="2016-11" db="UniProtKB">
        <authorList>
            <consortium name="WormBaseParasite"/>
        </authorList>
    </citation>
    <scope>IDENTIFICATION</scope>
</reference>
<evidence type="ECO:0000313" key="1">
    <source>
        <dbReference type="Proteomes" id="UP000095282"/>
    </source>
</evidence>
<accession>A0A1I7TCC5</accession>
<organism evidence="1 2">
    <name type="scientific">Caenorhabditis tropicalis</name>
    <dbReference type="NCBI Taxonomy" id="1561998"/>
    <lineage>
        <taxon>Eukaryota</taxon>
        <taxon>Metazoa</taxon>
        <taxon>Ecdysozoa</taxon>
        <taxon>Nematoda</taxon>
        <taxon>Chromadorea</taxon>
        <taxon>Rhabditida</taxon>
        <taxon>Rhabditina</taxon>
        <taxon>Rhabditomorpha</taxon>
        <taxon>Rhabditoidea</taxon>
        <taxon>Rhabditidae</taxon>
        <taxon>Peloderinae</taxon>
        <taxon>Caenorhabditis</taxon>
    </lineage>
</organism>